<proteinExistence type="inferred from homology"/>
<dbReference type="SUPFAM" id="SSF52218">
    <property type="entry name" value="Flavoproteins"/>
    <property type="match status" value="1"/>
</dbReference>
<comment type="catalytic activity">
    <reaction evidence="6">
        <text>2 a quinone + NADH + H(+) = 2 a 1,4-benzosemiquinone + NAD(+)</text>
        <dbReference type="Rhea" id="RHEA:65952"/>
        <dbReference type="ChEBI" id="CHEBI:15378"/>
        <dbReference type="ChEBI" id="CHEBI:57540"/>
        <dbReference type="ChEBI" id="CHEBI:57945"/>
        <dbReference type="ChEBI" id="CHEBI:132124"/>
        <dbReference type="ChEBI" id="CHEBI:134225"/>
    </reaction>
</comment>
<dbReference type="Proteomes" id="UP000608530">
    <property type="component" value="Unassembled WGS sequence"/>
</dbReference>
<comment type="function">
    <text evidence="6">Also exhibits azoreductase activity. Catalyzes the reductive cleavage of the azo bond in aromatic azo compounds to the corresponding amines.</text>
</comment>
<dbReference type="GO" id="GO:0016655">
    <property type="term" value="F:oxidoreductase activity, acting on NAD(P)H, quinone or similar compound as acceptor"/>
    <property type="evidence" value="ECO:0007669"/>
    <property type="project" value="InterPro"/>
</dbReference>
<evidence type="ECO:0000313" key="8">
    <source>
        <dbReference type="EMBL" id="MBK0417710.1"/>
    </source>
</evidence>
<feature type="binding site" evidence="6">
    <location>
        <position position="10"/>
    </location>
    <ligand>
        <name>FMN</name>
        <dbReference type="ChEBI" id="CHEBI:58210"/>
    </ligand>
</feature>
<comment type="cofactor">
    <cofactor evidence="6">
        <name>FMN</name>
        <dbReference type="ChEBI" id="CHEBI:58210"/>
    </cofactor>
    <text evidence="6">Binds 1 FMN per subunit.</text>
</comment>
<sequence>MPTLLHIDSSASGEHSVTRMLTGAFAETWRARGDDHTVVARDLHEDPVPHLRTAAQHWPEHLRGGAEIPRAAATLQDRLIDEAISADVLVVGAPMYNYGMPSTLKTWLDLLHVPGRTAPFDTATQPLRGKPVIVVSARGGTDDDGAFEHVFGPLRLALGGGLGMELRTIGVRRTLASLLPELGADLAAAELSRATAEIREIAAAIAAAPGAAPAIP</sequence>
<dbReference type="GO" id="GO:0016652">
    <property type="term" value="F:oxidoreductase activity, acting on NAD(P)H as acceptor"/>
    <property type="evidence" value="ECO:0007669"/>
    <property type="project" value="UniProtKB-UniRule"/>
</dbReference>
<evidence type="ECO:0000259" key="7">
    <source>
        <dbReference type="Pfam" id="PF02525"/>
    </source>
</evidence>
<evidence type="ECO:0000256" key="4">
    <source>
        <dbReference type="ARBA" id="ARBA00023027"/>
    </source>
</evidence>
<dbReference type="Gene3D" id="3.40.50.360">
    <property type="match status" value="1"/>
</dbReference>
<evidence type="ECO:0000256" key="3">
    <source>
        <dbReference type="ARBA" id="ARBA00023002"/>
    </source>
</evidence>
<dbReference type="InterPro" id="IPR023048">
    <property type="entry name" value="NADH:quinone_OxRdtase_FMN_depd"/>
</dbReference>
<dbReference type="PANTHER" id="PTHR43741:SF4">
    <property type="entry name" value="FMN-DEPENDENT NADH:QUINONE OXIDOREDUCTASE"/>
    <property type="match status" value="1"/>
</dbReference>
<dbReference type="EC" id="1.6.5.-" evidence="6"/>
<keyword evidence="9" id="KW-1185">Reference proteome</keyword>
<keyword evidence="4 6" id="KW-0520">NAD</keyword>
<dbReference type="InterPro" id="IPR029039">
    <property type="entry name" value="Flavoprotein-like_sf"/>
</dbReference>
<dbReference type="RefSeq" id="WP_200113041.1">
    <property type="nucleotide sequence ID" value="NZ_JAEHOH010000001.1"/>
</dbReference>
<evidence type="ECO:0000256" key="1">
    <source>
        <dbReference type="ARBA" id="ARBA00022630"/>
    </source>
</evidence>
<evidence type="ECO:0000313" key="9">
    <source>
        <dbReference type="Proteomes" id="UP000608530"/>
    </source>
</evidence>
<keyword evidence="1 6" id="KW-0285">Flavoprotein</keyword>
<dbReference type="AlphaFoldDB" id="A0A934UTH5"/>
<gene>
    <name evidence="6" type="primary">azoR</name>
    <name evidence="8" type="ORF">JD276_01490</name>
</gene>
<dbReference type="HAMAP" id="MF_01216">
    <property type="entry name" value="Azoreductase_type1"/>
    <property type="match status" value="1"/>
</dbReference>
<dbReference type="EMBL" id="JAEHOH010000001">
    <property type="protein sequence ID" value="MBK0417710.1"/>
    <property type="molecule type" value="Genomic_DNA"/>
</dbReference>
<comment type="function">
    <text evidence="6">Quinone reductase that provides resistance to thiol-specific stress caused by electrophilic quinones.</text>
</comment>
<evidence type="ECO:0000256" key="6">
    <source>
        <dbReference type="HAMAP-Rule" id="MF_01216"/>
    </source>
</evidence>
<accession>A0A934UTH5</accession>
<dbReference type="Pfam" id="PF02525">
    <property type="entry name" value="Flavodoxin_2"/>
    <property type="match status" value="1"/>
</dbReference>
<dbReference type="EC" id="1.7.1.17" evidence="6"/>
<evidence type="ECO:0000256" key="2">
    <source>
        <dbReference type="ARBA" id="ARBA00022643"/>
    </source>
</evidence>
<dbReference type="GO" id="GO:0010181">
    <property type="term" value="F:FMN binding"/>
    <property type="evidence" value="ECO:0007669"/>
    <property type="project" value="UniProtKB-UniRule"/>
</dbReference>
<feature type="domain" description="Flavodoxin-like fold" evidence="7">
    <location>
        <begin position="3"/>
        <end position="160"/>
    </location>
</feature>
<keyword evidence="2 6" id="KW-0288">FMN</keyword>
<reference evidence="8" key="1">
    <citation type="submission" date="2020-12" db="EMBL/GenBank/DDBJ databases">
        <title>Leucobacter sp. CAS1, isolated from Chromium sludge.</title>
        <authorList>
            <person name="Xu Z."/>
        </authorList>
    </citation>
    <scope>NUCLEOTIDE SEQUENCE</scope>
    <source>
        <strain evidence="8">CSA1</strain>
    </source>
</reference>
<comment type="similarity">
    <text evidence="6">Belongs to the azoreductase type 1 family.</text>
</comment>
<comment type="caution">
    <text evidence="6">Lacks conserved residue(s) required for the propagation of feature annotation.</text>
</comment>
<comment type="subunit">
    <text evidence="6">Homodimer.</text>
</comment>
<name>A0A934UTH5_9MICO</name>
<keyword evidence="3 6" id="KW-0560">Oxidoreductase</keyword>
<organism evidence="8 9">
    <name type="scientific">Leucobacter chromiisoli</name>
    <dbReference type="NCBI Taxonomy" id="2796471"/>
    <lineage>
        <taxon>Bacteria</taxon>
        <taxon>Bacillati</taxon>
        <taxon>Actinomycetota</taxon>
        <taxon>Actinomycetes</taxon>
        <taxon>Micrococcales</taxon>
        <taxon>Microbacteriaceae</taxon>
        <taxon>Leucobacter</taxon>
    </lineage>
</organism>
<dbReference type="GO" id="GO:0009055">
    <property type="term" value="F:electron transfer activity"/>
    <property type="evidence" value="ECO:0007669"/>
    <property type="project" value="UniProtKB-UniRule"/>
</dbReference>
<evidence type="ECO:0000256" key="5">
    <source>
        <dbReference type="ARBA" id="ARBA00048542"/>
    </source>
</evidence>
<dbReference type="InterPro" id="IPR003680">
    <property type="entry name" value="Flavodoxin_fold"/>
</dbReference>
<protein>
    <recommendedName>
        <fullName evidence="6">FMN dependent NADH:quinone oxidoreductase</fullName>
        <ecNumber evidence="6">1.6.5.-</ecNumber>
    </recommendedName>
    <alternativeName>
        <fullName evidence="6">Azo-dye reductase</fullName>
    </alternativeName>
    <alternativeName>
        <fullName evidence="6">FMN-dependent NADH-azo compound oxidoreductase</fullName>
    </alternativeName>
    <alternativeName>
        <fullName evidence="6">FMN-dependent NADH-azoreductase</fullName>
        <ecNumber evidence="6">1.7.1.17</ecNumber>
    </alternativeName>
</protein>
<comment type="catalytic activity">
    <reaction evidence="5">
        <text>N,N-dimethyl-1,4-phenylenediamine + anthranilate + 2 NAD(+) = 2-(4-dimethylaminophenyl)diazenylbenzoate + 2 NADH + 2 H(+)</text>
        <dbReference type="Rhea" id="RHEA:55872"/>
        <dbReference type="ChEBI" id="CHEBI:15378"/>
        <dbReference type="ChEBI" id="CHEBI:15783"/>
        <dbReference type="ChEBI" id="CHEBI:16567"/>
        <dbReference type="ChEBI" id="CHEBI:57540"/>
        <dbReference type="ChEBI" id="CHEBI:57945"/>
        <dbReference type="ChEBI" id="CHEBI:71579"/>
        <dbReference type="EC" id="1.7.1.17"/>
    </reaction>
    <physiologicalReaction direction="right-to-left" evidence="5">
        <dbReference type="Rhea" id="RHEA:55874"/>
    </physiologicalReaction>
</comment>
<dbReference type="InterPro" id="IPR050104">
    <property type="entry name" value="FMN-dep_NADH:Q_OxRdtase_AzoR1"/>
</dbReference>
<comment type="caution">
    <text evidence="8">The sequence shown here is derived from an EMBL/GenBank/DDBJ whole genome shotgun (WGS) entry which is preliminary data.</text>
</comment>
<dbReference type="PANTHER" id="PTHR43741">
    <property type="entry name" value="FMN-DEPENDENT NADH-AZOREDUCTASE 1"/>
    <property type="match status" value="1"/>
</dbReference>